<feature type="compositionally biased region" description="Low complexity" evidence="2">
    <location>
        <begin position="273"/>
        <end position="284"/>
    </location>
</feature>
<dbReference type="EMBL" id="JBEWTB010000002">
    <property type="protein sequence ID" value="MET4755802.1"/>
    <property type="molecule type" value="Genomic_DNA"/>
</dbReference>
<accession>A0ABV2SDH3</accession>
<protein>
    <recommendedName>
        <fullName evidence="5">Acid phosphatase</fullName>
    </recommendedName>
</protein>
<dbReference type="Proteomes" id="UP001549366">
    <property type="component" value="Unassembled WGS sequence"/>
</dbReference>
<dbReference type="InterPro" id="IPR022565">
    <property type="entry name" value="DUF2608"/>
</dbReference>
<name>A0ABV2SDH3_9GAMM</name>
<evidence type="ECO:0008006" key="5">
    <source>
        <dbReference type="Google" id="ProtNLM"/>
    </source>
</evidence>
<evidence type="ECO:0000313" key="4">
    <source>
        <dbReference type="Proteomes" id="UP001549366"/>
    </source>
</evidence>
<gene>
    <name evidence="3" type="ORF">V5J35_000994</name>
</gene>
<feature type="region of interest" description="Disordered" evidence="2">
    <location>
        <begin position="249"/>
        <end position="284"/>
    </location>
</feature>
<dbReference type="Pfam" id="PF11019">
    <property type="entry name" value="DUF2608"/>
    <property type="match status" value="1"/>
</dbReference>
<keyword evidence="4" id="KW-1185">Reference proteome</keyword>
<dbReference type="RefSeq" id="WP_354016281.1">
    <property type="nucleotide sequence ID" value="NZ_JBEWTB010000002.1"/>
</dbReference>
<keyword evidence="1" id="KW-0732">Signal</keyword>
<reference evidence="3 4" key="1">
    <citation type="submission" date="2024-06" db="EMBL/GenBank/DDBJ databases">
        <title>Genomic Encyclopedia of Type Strains, Phase V (KMG-V): Genome sequencing to study the core and pangenomes of soil and plant-associated prokaryotes.</title>
        <authorList>
            <person name="Whitman W."/>
        </authorList>
    </citation>
    <scope>NUCLEOTIDE SEQUENCE [LARGE SCALE GENOMIC DNA]</scope>
    <source>
        <strain evidence="3 4">NE40</strain>
    </source>
</reference>
<evidence type="ECO:0000256" key="1">
    <source>
        <dbReference type="ARBA" id="ARBA00022729"/>
    </source>
</evidence>
<evidence type="ECO:0000313" key="3">
    <source>
        <dbReference type="EMBL" id="MET4755802.1"/>
    </source>
</evidence>
<feature type="compositionally biased region" description="Acidic residues" evidence="2">
    <location>
        <begin position="263"/>
        <end position="272"/>
    </location>
</feature>
<proteinExistence type="predicted"/>
<evidence type="ECO:0000256" key="2">
    <source>
        <dbReference type="SAM" id="MobiDB-lite"/>
    </source>
</evidence>
<organism evidence="3 4">
    <name type="scientific">Endozoicomonas lisbonensis</name>
    <dbReference type="NCBI Taxonomy" id="3120522"/>
    <lineage>
        <taxon>Bacteria</taxon>
        <taxon>Pseudomonadati</taxon>
        <taxon>Pseudomonadota</taxon>
        <taxon>Gammaproteobacteria</taxon>
        <taxon>Oceanospirillales</taxon>
        <taxon>Endozoicomonadaceae</taxon>
        <taxon>Endozoicomonas</taxon>
    </lineage>
</organism>
<sequence>MDNPPLKPQPHVQSGNLIITIESIAEFISRALELSKSEKVLVVFDIDDVLIRRERRSHAAVEEKYDPLYLQLGAELWRGMQSLKMSGVGSACATGFSPDPIQMPRLPSPESRWEVRIPADLTRWVNHLTTVTDVICLTMRGFDSRANLRQLGINLMTPGNCIEPESSRVEALSSHGSTYRDNIIYTDHNPKGTPLLDFYRWSSGDYDRVLFVDNIRSNVEDVVSTLSGNGVNIIGFWLSSDRIGECDRVEPGKSKSRPFFYGTEDDSDDDQSDTGSSGSWPDLT</sequence>
<comment type="caution">
    <text evidence="3">The sequence shown here is derived from an EMBL/GenBank/DDBJ whole genome shotgun (WGS) entry which is preliminary data.</text>
</comment>